<organism evidence="12 14">
    <name type="scientific">Crassostrea virginica</name>
    <name type="common">Eastern oyster</name>
    <dbReference type="NCBI Taxonomy" id="6565"/>
    <lineage>
        <taxon>Eukaryota</taxon>
        <taxon>Metazoa</taxon>
        <taxon>Spiralia</taxon>
        <taxon>Lophotrochozoa</taxon>
        <taxon>Mollusca</taxon>
        <taxon>Bivalvia</taxon>
        <taxon>Autobranchia</taxon>
        <taxon>Pteriomorphia</taxon>
        <taxon>Ostreida</taxon>
        <taxon>Ostreoidea</taxon>
        <taxon>Ostreidae</taxon>
        <taxon>Crassostrea</taxon>
    </lineage>
</organism>
<feature type="transmembrane region" description="Helical" evidence="11">
    <location>
        <begin position="7"/>
        <end position="26"/>
    </location>
</feature>
<comment type="similarity">
    <text evidence="2 11">Belongs to the glycosyltransferase 31 family.</text>
</comment>
<dbReference type="GO" id="GO:0016758">
    <property type="term" value="F:hexosyltransferase activity"/>
    <property type="evidence" value="ECO:0007669"/>
    <property type="project" value="InterPro"/>
</dbReference>
<keyword evidence="4" id="KW-0808">Transferase</keyword>
<dbReference type="Proteomes" id="UP000694844">
    <property type="component" value="Chromosome 9"/>
</dbReference>
<keyword evidence="8 11" id="KW-0333">Golgi apparatus</keyword>
<keyword evidence="9 11" id="KW-0472">Membrane</keyword>
<evidence type="ECO:0000256" key="1">
    <source>
        <dbReference type="ARBA" id="ARBA00004323"/>
    </source>
</evidence>
<evidence type="ECO:0000256" key="8">
    <source>
        <dbReference type="ARBA" id="ARBA00023034"/>
    </source>
</evidence>
<evidence type="ECO:0000256" key="5">
    <source>
        <dbReference type="ARBA" id="ARBA00022692"/>
    </source>
</evidence>
<evidence type="ECO:0000256" key="6">
    <source>
        <dbReference type="ARBA" id="ARBA00022968"/>
    </source>
</evidence>
<evidence type="ECO:0000313" key="14">
    <source>
        <dbReference type="RefSeq" id="XP_022309071.1"/>
    </source>
</evidence>
<dbReference type="Pfam" id="PF01762">
    <property type="entry name" value="Galactosyl_T"/>
    <property type="match status" value="1"/>
</dbReference>
<dbReference type="RefSeq" id="XP_022309072.1">
    <property type="nucleotide sequence ID" value="XM_022453364.1"/>
</dbReference>
<dbReference type="InterPro" id="IPR002659">
    <property type="entry name" value="Glyco_trans_31"/>
</dbReference>
<keyword evidence="10" id="KW-0325">Glycoprotein</keyword>
<keyword evidence="6 11" id="KW-0735">Signal-anchor</keyword>
<proteinExistence type="inferred from homology"/>
<dbReference type="Gene3D" id="3.90.550.50">
    <property type="match status" value="1"/>
</dbReference>
<evidence type="ECO:0000256" key="9">
    <source>
        <dbReference type="ARBA" id="ARBA00023136"/>
    </source>
</evidence>
<dbReference type="PANTHER" id="PTHR11214">
    <property type="entry name" value="BETA-1,3-N-ACETYLGLUCOSAMINYLTRANSFERASE"/>
    <property type="match status" value="1"/>
</dbReference>
<keyword evidence="7 11" id="KW-1133">Transmembrane helix</keyword>
<evidence type="ECO:0000256" key="10">
    <source>
        <dbReference type="ARBA" id="ARBA00023180"/>
    </source>
</evidence>
<dbReference type="RefSeq" id="XP_022309071.1">
    <property type="nucleotide sequence ID" value="XM_022453363.1"/>
</dbReference>
<dbReference type="GeneID" id="111114854"/>
<dbReference type="FunFam" id="3.90.550.50:FF:000001">
    <property type="entry name" value="Hexosyltransferase"/>
    <property type="match status" value="1"/>
</dbReference>
<comment type="subcellular location">
    <subcellularLocation>
        <location evidence="1 11">Golgi apparatus membrane</location>
        <topology evidence="1 11">Single-pass type II membrane protein</topology>
    </subcellularLocation>
</comment>
<evidence type="ECO:0000313" key="15">
    <source>
        <dbReference type="RefSeq" id="XP_022309072.1"/>
    </source>
</evidence>
<accession>A0A8B8C208</accession>
<evidence type="ECO:0000256" key="7">
    <source>
        <dbReference type="ARBA" id="ARBA00022989"/>
    </source>
</evidence>
<keyword evidence="12" id="KW-1185">Reference proteome</keyword>
<dbReference type="AlphaFoldDB" id="A0A8B8C208"/>
<protein>
    <recommendedName>
        <fullName evidence="11">Hexosyltransferase</fullName>
        <ecNumber evidence="11">2.4.1.-</ecNumber>
    </recommendedName>
</protein>
<dbReference type="OrthoDB" id="2139606at2759"/>
<sequence>MPSKKQLFYSLLCFCALVLFGFYIALHGVRPNRSLSANGVEPTSSIPASKPTGPLTYVRKFLNVVSDIAQVTDTRPDKCASCFKNDFNFIINQDACASYDLVELLVLIVTAPKDGAGRQAIRETWGTLCTKERHIACVFVLGAVDDSQVMTKVKSESSKHSDIVQLDFRESYGNLTYKTMSGFRWSRDYCSKARFIMKVDGDMYLNLELLPVLLLAVPSGKFLGGDCWGEQTPHRSKSSKWYVSFQSYPHKNFPPICSGTAYVISSDFLHGLMDVSRNLPYFHLEDVFIGMAAKSLGIRPVSLKGFSNLRAPFKPCSYRNEVMTSHYIDPVVLRRFWKISRQCPLKNHSPRQLFVPKYI</sequence>
<dbReference type="GO" id="GO:0000139">
    <property type="term" value="C:Golgi membrane"/>
    <property type="evidence" value="ECO:0007669"/>
    <property type="project" value="UniProtKB-SubCell"/>
</dbReference>
<evidence type="ECO:0000256" key="2">
    <source>
        <dbReference type="ARBA" id="ARBA00008661"/>
    </source>
</evidence>
<evidence type="ECO:0000313" key="12">
    <source>
        <dbReference type="Proteomes" id="UP000694844"/>
    </source>
</evidence>
<keyword evidence="5 11" id="KW-0812">Transmembrane</keyword>
<evidence type="ECO:0000256" key="4">
    <source>
        <dbReference type="ARBA" id="ARBA00022679"/>
    </source>
</evidence>
<name>A0A8B8C208_CRAVI</name>
<evidence type="ECO:0000256" key="11">
    <source>
        <dbReference type="RuleBase" id="RU363063"/>
    </source>
</evidence>
<dbReference type="EC" id="2.4.1.-" evidence="11"/>
<dbReference type="PANTHER" id="PTHR11214:SF314">
    <property type="entry name" value="HEXOSYLTRANSFERASE"/>
    <property type="match status" value="1"/>
</dbReference>
<gene>
    <name evidence="13 14 15" type="primary">LOC111114854</name>
</gene>
<evidence type="ECO:0000313" key="13">
    <source>
        <dbReference type="RefSeq" id="XP_022309070.1"/>
    </source>
</evidence>
<dbReference type="GO" id="GO:0006493">
    <property type="term" value="P:protein O-linked glycosylation"/>
    <property type="evidence" value="ECO:0007669"/>
    <property type="project" value="TreeGrafter"/>
</dbReference>
<dbReference type="KEGG" id="cvn:111114854"/>
<evidence type="ECO:0000256" key="3">
    <source>
        <dbReference type="ARBA" id="ARBA00022676"/>
    </source>
</evidence>
<dbReference type="RefSeq" id="XP_022309070.1">
    <property type="nucleotide sequence ID" value="XM_022453362.1"/>
</dbReference>
<keyword evidence="3 11" id="KW-0328">Glycosyltransferase</keyword>
<reference evidence="13 14" key="1">
    <citation type="submission" date="2025-04" db="UniProtKB">
        <authorList>
            <consortium name="RefSeq"/>
        </authorList>
    </citation>
    <scope>IDENTIFICATION</scope>
    <source>
        <tissue evidence="13 14">Whole sample</tissue>
    </source>
</reference>